<dbReference type="InterPro" id="IPR010282">
    <property type="entry name" value="Uncharacterised_HutD/Ves"/>
</dbReference>
<dbReference type="CDD" id="cd20293">
    <property type="entry name" value="cupin_HutD_N"/>
    <property type="match status" value="1"/>
</dbReference>
<dbReference type="SUPFAM" id="SSF51182">
    <property type="entry name" value="RmlC-like cupins"/>
    <property type="match status" value="1"/>
</dbReference>
<organism evidence="1 2">
    <name type="scientific">Acidimicrobiia bacterium BACL6 MAG-120924-bin43</name>
    <dbReference type="NCBI Taxonomy" id="1655583"/>
    <lineage>
        <taxon>Bacteria</taxon>
        <taxon>Bacillati</taxon>
        <taxon>Actinomycetota</taxon>
        <taxon>Acidimicrobiia</taxon>
        <taxon>acIV cluster</taxon>
    </lineage>
</organism>
<evidence type="ECO:0000313" key="1">
    <source>
        <dbReference type="EMBL" id="KRO45889.1"/>
    </source>
</evidence>
<sequence length="177" mass="18723">MRVQRFGEHRAMPWANGLGTSYEVASDRNVDGVWTWRVAVAPVIKDGPFSSLPGVDRKLVIVEGNGMVLDVDGKSEKCLPGQVVQFSGDSTTFAQLIAGPIVDLGLMTVMGSATGLMSVATEAGELPGSRVIVALSEKVEIEIEGSSHLLDRLDAVIQEDEKGACLISGVVACLVVR</sequence>
<evidence type="ECO:0000313" key="2">
    <source>
        <dbReference type="Proteomes" id="UP000051017"/>
    </source>
</evidence>
<proteinExistence type="predicted"/>
<gene>
    <name evidence="1" type="ORF">ABR75_07470</name>
</gene>
<reference evidence="1 2" key="1">
    <citation type="submission" date="2015-10" db="EMBL/GenBank/DDBJ databases">
        <title>Metagenome-Assembled Genomes uncover a global brackish microbiome.</title>
        <authorList>
            <person name="Hugerth L.W."/>
            <person name="Larsson J."/>
            <person name="Alneberg J."/>
            <person name="Lindh M.V."/>
            <person name="Legrand C."/>
            <person name="Pinhassi J."/>
            <person name="Andersson A.F."/>
        </authorList>
    </citation>
    <scope>NUCLEOTIDE SEQUENCE [LARGE SCALE GENOMIC DNA]</scope>
    <source>
        <strain evidence="1">BACL6 MAG-120924-bin43</strain>
    </source>
</reference>
<dbReference type="AlphaFoldDB" id="A0A0R2Q6F7"/>
<dbReference type="EMBL" id="LIBJ01000396">
    <property type="protein sequence ID" value="KRO45889.1"/>
    <property type="molecule type" value="Genomic_DNA"/>
</dbReference>
<comment type="caution">
    <text evidence="1">The sequence shown here is derived from an EMBL/GenBank/DDBJ whole genome shotgun (WGS) entry which is preliminary data.</text>
</comment>
<dbReference type="PANTHER" id="PTHR37943">
    <property type="entry name" value="PROTEIN VES"/>
    <property type="match status" value="1"/>
</dbReference>
<accession>A0A0R2Q6F7</accession>
<dbReference type="InterPro" id="IPR011051">
    <property type="entry name" value="RmlC_Cupin_sf"/>
</dbReference>
<dbReference type="InterPro" id="IPR014710">
    <property type="entry name" value="RmlC-like_jellyroll"/>
</dbReference>
<evidence type="ECO:0008006" key="3">
    <source>
        <dbReference type="Google" id="ProtNLM"/>
    </source>
</evidence>
<dbReference type="PANTHER" id="PTHR37943:SF1">
    <property type="entry name" value="PROTEIN VES"/>
    <property type="match status" value="1"/>
</dbReference>
<dbReference type="Gene3D" id="2.60.120.10">
    <property type="entry name" value="Jelly Rolls"/>
    <property type="match status" value="1"/>
</dbReference>
<name>A0A0R2Q6F7_9ACTN</name>
<dbReference type="Pfam" id="PF05962">
    <property type="entry name" value="HutD"/>
    <property type="match status" value="1"/>
</dbReference>
<dbReference type="Proteomes" id="UP000051017">
    <property type="component" value="Unassembled WGS sequence"/>
</dbReference>
<protein>
    <recommendedName>
        <fullName evidence="3">HutD-family protein</fullName>
    </recommendedName>
</protein>